<evidence type="ECO:0000256" key="4">
    <source>
        <dbReference type="ARBA" id="ARBA00023239"/>
    </source>
</evidence>
<dbReference type="InterPro" id="IPR009006">
    <property type="entry name" value="Ala_racemase/Decarboxylase_C"/>
</dbReference>
<dbReference type="InterPro" id="IPR002986">
    <property type="entry name" value="DAP_deCOOHase_LysA"/>
</dbReference>
<sequence>DAGPLCREVVGWSGVQLVGVHAHVGSQITTIEPVTKVANTISGFAQVLIADGLSLEHIDLGGGLGISYDGNPTLPVKEYARALLDAVAPTGLTLILEPGRWGLGPAGVLLAKVVDVKAQTSGRYFVVLDAGMTELMRPALYGAVHRVEPCIQRMGPDEICDIVGPICETTDVIRIGHKMVLPEVGDVLAICDVGAYGAAMASNYNRRALPAEVLITERHPQVIRRRQHIDELLACEQ</sequence>
<feature type="domain" description="Orn/DAP/Arg decarboxylase 2 C-terminal" evidence="5">
    <location>
        <begin position="105"/>
        <end position="194"/>
    </location>
</feature>
<name>A0A382NUB1_9ZZZZ</name>
<dbReference type="Pfam" id="PF00278">
    <property type="entry name" value="Orn_DAP_Arg_deC"/>
    <property type="match status" value="1"/>
</dbReference>
<feature type="domain" description="Orn/DAP/Arg decarboxylase 2 N-terminal" evidence="6">
    <location>
        <begin position="12"/>
        <end position="100"/>
    </location>
</feature>
<dbReference type="PROSITE" id="PS00879">
    <property type="entry name" value="ODR_DC_2_2"/>
    <property type="match status" value="1"/>
</dbReference>
<dbReference type="AlphaFoldDB" id="A0A382NUB1"/>
<keyword evidence="2" id="KW-0210">Decarboxylase</keyword>
<dbReference type="InterPro" id="IPR029066">
    <property type="entry name" value="PLP-binding_barrel"/>
</dbReference>
<evidence type="ECO:0000313" key="7">
    <source>
        <dbReference type="EMBL" id="SVC64759.1"/>
    </source>
</evidence>
<reference evidence="7" key="1">
    <citation type="submission" date="2018-05" db="EMBL/GenBank/DDBJ databases">
        <authorList>
            <person name="Lanie J.A."/>
            <person name="Ng W.-L."/>
            <person name="Kazmierczak K.M."/>
            <person name="Andrzejewski T.M."/>
            <person name="Davidsen T.M."/>
            <person name="Wayne K.J."/>
            <person name="Tettelin H."/>
            <person name="Glass J.I."/>
            <person name="Rusch D."/>
            <person name="Podicherti R."/>
            <person name="Tsui H.-C.T."/>
            <person name="Winkler M.E."/>
        </authorList>
    </citation>
    <scope>NUCLEOTIDE SEQUENCE</scope>
</reference>
<evidence type="ECO:0008006" key="8">
    <source>
        <dbReference type="Google" id="ProtNLM"/>
    </source>
</evidence>
<evidence type="ECO:0000256" key="3">
    <source>
        <dbReference type="ARBA" id="ARBA00022898"/>
    </source>
</evidence>
<evidence type="ECO:0000256" key="1">
    <source>
        <dbReference type="ARBA" id="ARBA00001933"/>
    </source>
</evidence>
<dbReference type="InterPro" id="IPR022657">
    <property type="entry name" value="De-COase2_CS"/>
</dbReference>
<dbReference type="PRINTS" id="PR01179">
    <property type="entry name" value="ODADCRBXLASE"/>
</dbReference>
<dbReference type="GO" id="GO:0009089">
    <property type="term" value="P:lysine biosynthetic process via diaminopimelate"/>
    <property type="evidence" value="ECO:0007669"/>
    <property type="project" value="InterPro"/>
</dbReference>
<evidence type="ECO:0000259" key="6">
    <source>
        <dbReference type="Pfam" id="PF02784"/>
    </source>
</evidence>
<keyword evidence="3" id="KW-0663">Pyridoxal phosphate</keyword>
<dbReference type="PRINTS" id="PR01181">
    <property type="entry name" value="DAPDCRBXLASE"/>
</dbReference>
<accession>A0A382NUB1</accession>
<dbReference type="Pfam" id="PF02784">
    <property type="entry name" value="Orn_Arg_deC_N"/>
    <property type="match status" value="1"/>
</dbReference>
<organism evidence="7">
    <name type="scientific">marine metagenome</name>
    <dbReference type="NCBI Taxonomy" id="408172"/>
    <lineage>
        <taxon>unclassified sequences</taxon>
        <taxon>metagenomes</taxon>
        <taxon>ecological metagenomes</taxon>
    </lineage>
</organism>
<dbReference type="Gene3D" id="3.20.20.10">
    <property type="entry name" value="Alanine racemase"/>
    <property type="match status" value="1"/>
</dbReference>
<evidence type="ECO:0000259" key="5">
    <source>
        <dbReference type="Pfam" id="PF00278"/>
    </source>
</evidence>
<dbReference type="InterPro" id="IPR022643">
    <property type="entry name" value="De-COase2_C"/>
</dbReference>
<protein>
    <recommendedName>
        <fullName evidence="8">Diaminopimelate decarboxylase</fullName>
    </recommendedName>
</protein>
<feature type="non-terminal residue" evidence="7">
    <location>
        <position position="1"/>
    </location>
</feature>
<dbReference type="InterPro" id="IPR022644">
    <property type="entry name" value="De-COase2_N"/>
</dbReference>
<evidence type="ECO:0000256" key="2">
    <source>
        <dbReference type="ARBA" id="ARBA00022793"/>
    </source>
</evidence>
<proteinExistence type="predicted"/>
<dbReference type="GO" id="GO:0008836">
    <property type="term" value="F:diaminopimelate decarboxylase activity"/>
    <property type="evidence" value="ECO:0007669"/>
    <property type="project" value="InterPro"/>
</dbReference>
<keyword evidence="4" id="KW-0456">Lyase</keyword>
<gene>
    <name evidence="7" type="ORF">METZ01_LOCUS317613</name>
</gene>
<dbReference type="PANTHER" id="PTHR43727:SF2">
    <property type="entry name" value="GROUP IV DECARBOXYLASE"/>
    <property type="match status" value="1"/>
</dbReference>
<dbReference type="InterPro" id="IPR000183">
    <property type="entry name" value="Orn/DAP/Arg_de-COase"/>
</dbReference>
<dbReference type="Gene3D" id="2.40.37.10">
    <property type="entry name" value="Lyase, Ornithine Decarboxylase, Chain A, domain 1"/>
    <property type="match status" value="1"/>
</dbReference>
<dbReference type="PANTHER" id="PTHR43727">
    <property type="entry name" value="DIAMINOPIMELATE DECARBOXYLASE"/>
    <property type="match status" value="1"/>
</dbReference>
<comment type="cofactor">
    <cofactor evidence="1">
        <name>pyridoxal 5'-phosphate</name>
        <dbReference type="ChEBI" id="CHEBI:597326"/>
    </cofactor>
</comment>
<dbReference type="SUPFAM" id="SSF50621">
    <property type="entry name" value="Alanine racemase C-terminal domain-like"/>
    <property type="match status" value="1"/>
</dbReference>
<dbReference type="EMBL" id="UINC01102835">
    <property type="protein sequence ID" value="SVC64759.1"/>
    <property type="molecule type" value="Genomic_DNA"/>
</dbReference>
<dbReference type="SUPFAM" id="SSF51419">
    <property type="entry name" value="PLP-binding barrel"/>
    <property type="match status" value="1"/>
</dbReference>